<organism evidence="12 13">
    <name type="scientific">Limnochorda pilosa</name>
    <dbReference type="NCBI Taxonomy" id="1555112"/>
    <lineage>
        <taxon>Bacteria</taxon>
        <taxon>Bacillati</taxon>
        <taxon>Bacillota</taxon>
        <taxon>Limnochordia</taxon>
        <taxon>Limnochordales</taxon>
        <taxon>Limnochordaceae</taxon>
        <taxon>Limnochorda</taxon>
    </lineage>
</organism>
<dbReference type="SUPFAM" id="SSF103491">
    <property type="entry name" value="Preprotein translocase SecY subunit"/>
    <property type="match status" value="1"/>
</dbReference>
<dbReference type="HAMAP" id="MF_01465">
    <property type="entry name" value="SecY"/>
    <property type="match status" value="1"/>
</dbReference>
<feature type="transmembrane region" description="Helical" evidence="10">
    <location>
        <begin position="56"/>
        <end position="77"/>
    </location>
</feature>
<proteinExistence type="inferred from homology"/>
<keyword evidence="8 10" id="KW-0472">Membrane</keyword>
<keyword evidence="10" id="KW-1003">Cell membrane</keyword>
<feature type="transmembrane region" description="Helical" evidence="10">
    <location>
        <begin position="304"/>
        <end position="323"/>
    </location>
</feature>
<dbReference type="Gene3D" id="1.10.3370.10">
    <property type="entry name" value="SecY subunit domain"/>
    <property type="match status" value="1"/>
</dbReference>
<dbReference type="Pfam" id="PF00344">
    <property type="entry name" value="SecY"/>
    <property type="match status" value="1"/>
</dbReference>
<evidence type="ECO:0000256" key="3">
    <source>
        <dbReference type="ARBA" id="ARBA00022448"/>
    </source>
</evidence>
<comment type="subcellular location">
    <subcellularLocation>
        <location evidence="10">Cell membrane</location>
        <topology evidence="10">Multi-pass membrane protein</topology>
    </subcellularLocation>
    <subcellularLocation>
        <location evidence="1">Membrane</location>
        <topology evidence="1">Multi-pass membrane protein</topology>
    </subcellularLocation>
</comment>
<comment type="function">
    <text evidence="10">The central subunit of the protein translocation channel SecYEG. Consists of two halves formed by TMs 1-5 and 6-10. These two domains form a lateral gate at the front which open onto the bilayer between TMs 2 and 7, and are clamped together by SecE at the back. The channel is closed by both a pore ring composed of hydrophobic SecY resides and a short helix (helix 2A) on the extracellular side of the membrane which forms a plug. The plug probably moves laterally to allow the channel to open. The ring and the pore may move independently.</text>
</comment>
<dbReference type="AlphaFoldDB" id="A0A0K2SPK6"/>
<feature type="transmembrane region" description="Helical" evidence="10">
    <location>
        <begin position="386"/>
        <end position="405"/>
    </location>
</feature>
<dbReference type="GO" id="GO:0006605">
    <property type="term" value="P:protein targeting"/>
    <property type="evidence" value="ECO:0007669"/>
    <property type="project" value="UniProtKB-UniRule"/>
</dbReference>
<keyword evidence="4 10" id="KW-0812">Transmembrane</keyword>
<feature type="transmembrane region" description="Helical" evidence="10">
    <location>
        <begin position="18"/>
        <end position="36"/>
    </location>
</feature>
<dbReference type="PATRIC" id="fig|1555112.3.peg.3290"/>
<dbReference type="Proteomes" id="UP000065807">
    <property type="component" value="Chromosome"/>
</dbReference>
<accession>A0A0K2SPK6</accession>
<dbReference type="InterPro" id="IPR030659">
    <property type="entry name" value="SecY_CS"/>
</dbReference>
<comment type="subunit">
    <text evidence="10">Component of the Sec protein translocase complex. Heterotrimer consisting of SecY, SecE and SecG subunits. The heterotrimers can form oligomers, although 1 heterotrimer is thought to be able to translocate proteins. Interacts with the ribosome. Interacts with SecDF, and other proteins may be involved. Interacts with SecA.</text>
</comment>
<feature type="transmembrane region" description="Helical" evidence="10">
    <location>
        <begin position="177"/>
        <end position="197"/>
    </location>
</feature>
<dbReference type="PRINTS" id="PR00303">
    <property type="entry name" value="SECYTRNLCASE"/>
</dbReference>
<evidence type="ECO:0000256" key="10">
    <source>
        <dbReference type="HAMAP-Rule" id="MF_01465"/>
    </source>
</evidence>
<evidence type="ECO:0000256" key="4">
    <source>
        <dbReference type="ARBA" id="ARBA00022692"/>
    </source>
</evidence>
<dbReference type="EMBL" id="AP014924">
    <property type="protein sequence ID" value="BAS29068.1"/>
    <property type="molecule type" value="Genomic_DNA"/>
</dbReference>
<dbReference type="GO" id="GO:0065002">
    <property type="term" value="P:intracellular protein transmembrane transport"/>
    <property type="evidence" value="ECO:0007669"/>
    <property type="project" value="UniProtKB-UniRule"/>
</dbReference>
<name>A0A0K2SPK6_LIMPI</name>
<evidence type="ECO:0000256" key="11">
    <source>
        <dbReference type="RuleBase" id="RU004349"/>
    </source>
</evidence>
<dbReference type="OrthoDB" id="9809248at2"/>
<dbReference type="InterPro" id="IPR023201">
    <property type="entry name" value="SecY_dom_sf"/>
</dbReference>
<sequence length="422" mass="45873">MLEALINAFRISDLRQKILYTLALLFVFRIGSYIPVPGVDAAALRDLLNMSGGNVFALLDLFAGGALGNFALFAMGVNPYITSSIILQLLTVVIPQLEELSKEGVEGRKQIAQYTRYGTVVLGIVQAVGLTVLARNYQVIANPTFFTLTVIVASLTAGTLFLTWIGEKISEKGIGNGVSLIIFTGIVARFPSQISFAFRAVGEGGVSPFSLLLFGVLGLAVVAGVVMVQEGQRRIPVQYARRVVGRRVLGGQSTHIPLRVNQAGVIPVIFASSLLTFPLTVGQFIPQVARFTDWLQLGGAGYNIVYALLVVFFTYFYTAVTFNPREVSDNMRKYGGFIPGLRPGRPTAEYMDRVLTRITLLGALFLAFIAVLPFVMAGVTRMPTQIISFGGTSLLIMVGVALDTMKQVEAQLLMRHYQGFIR</sequence>
<evidence type="ECO:0000256" key="8">
    <source>
        <dbReference type="ARBA" id="ARBA00023136"/>
    </source>
</evidence>
<evidence type="ECO:0000256" key="5">
    <source>
        <dbReference type="ARBA" id="ARBA00022927"/>
    </source>
</evidence>
<evidence type="ECO:0000256" key="2">
    <source>
        <dbReference type="ARBA" id="ARBA00005751"/>
    </source>
</evidence>
<gene>
    <name evidence="10" type="primary">secY</name>
    <name evidence="12" type="ORF">LIP_3251</name>
</gene>
<evidence type="ECO:0000256" key="9">
    <source>
        <dbReference type="ARBA" id="ARBA00039733"/>
    </source>
</evidence>
<dbReference type="PROSITE" id="PS00756">
    <property type="entry name" value="SECY_2"/>
    <property type="match status" value="1"/>
</dbReference>
<dbReference type="PANTHER" id="PTHR10906">
    <property type="entry name" value="SECY/SEC61-ALPHA FAMILY MEMBER"/>
    <property type="match status" value="1"/>
</dbReference>
<feature type="transmembrane region" description="Helical" evidence="10">
    <location>
        <begin position="145"/>
        <end position="165"/>
    </location>
</feature>
<evidence type="ECO:0000256" key="1">
    <source>
        <dbReference type="ARBA" id="ARBA00004141"/>
    </source>
</evidence>
<dbReference type="FunFam" id="1.10.3370.10:FF:000001">
    <property type="entry name" value="Preprotein translocase subunit SecY"/>
    <property type="match status" value="1"/>
</dbReference>
<dbReference type="STRING" id="1555112.LIP_3251"/>
<dbReference type="RefSeq" id="WP_068140344.1">
    <property type="nucleotide sequence ID" value="NZ_AP014924.1"/>
</dbReference>
<dbReference type="NCBIfam" id="TIGR00967">
    <property type="entry name" value="3a0501s007"/>
    <property type="match status" value="1"/>
</dbReference>
<evidence type="ECO:0000256" key="6">
    <source>
        <dbReference type="ARBA" id="ARBA00022989"/>
    </source>
</evidence>
<feature type="transmembrane region" description="Helical" evidence="10">
    <location>
        <begin position="263"/>
        <end position="284"/>
    </location>
</feature>
<dbReference type="GO" id="GO:0043952">
    <property type="term" value="P:protein transport by the Sec complex"/>
    <property type="evidence" value="ECO:0007669"/>
    <property type="project" value="UniProtKB-UniRule"/>
</dbReference>
<feature type="transmembrane region" description="Helical" evidence="10">
    <location>
        <begin position="358"/>
        <end position="380"/>
    </location>
</feature>
<keyword evidence="7 10" id="KW-0811">Translocation</keyword>
<keyword evidence="3 10" id="KW-0813">Transport</keyword>
<dbReference type="GO" id="GO:0005886">
    <property type="term" value="C:plasma membrane"/>
    <property type="evidence" value="ECO:0007669"/>
    <property type="project" value="UniProtKB-SubCell"/>
</dbReference>
<keyword evidence="6 10" id="KW-1133">Transmembrane helix</keyword>
<reference evidence="13" key="2">
    <citation type="journal article" date="2016" name="Int. J. Syst. Evol. Microbiol.">
        <title>Complete genome sequence and cell structure of Limnochorda pilosa, a Gram-negative spore-former within the phylum Firmicutes.</title>
        <authorList>
            <person name="Watanabe M."/>
            <person name="Kojima H."/>
            <person name="Fukui M."/>
        </authorList>
    </citation>
    <scope>NUCLEOTIDE SEQUENCE [LARGE SCALE GENOMIC DNA]</scope>
    <source>
        <strain evidence="13">HC45</strain>
    </source>
</reference>
<dbReference type="InterPro" id="IPR002208">
    <property type="entry name" value="SecY/SEC61-alpha"/>
</dbReference>
<protein>
    <recommendedName>
        <fullName evidence="9 10">Protein translocase subunit SecY</fullName>
    </recommendedName>
</protein>
<feature type="transmembrane region" description="Helical" evidence="10">
    <location>
        <begin position="114"/>
        <end position="133"/>
    </location>
</feature>
<evidence type="ECO:0000313" key="13">
    <source>
        <dbReference type="Proteomes" id="UP000065807"/>
    </source>
</evidence>
<dbReference type="PIRSF" id="PIRSF004557">
    <property type="entry name" value="SecY"/>
    <property type="match status" value="1"/>
</dbReference>
<evidence type="ECO:0000256" key="7">
    <source>
        <dbReference type="ARBA" id="ARBA00023010"/>
    </source>
</evidence>
<keyword evidence="13" id="KW-1185">Reference proteome</keyword>
<comment type="similarity">
    <text evidence="2 10 11">Belongs to the SecY/SEC61-alpha family.</text>
</comment>
<reference evidence="13" key="1">
    <citation type="submission" date="2015-07" db="EMBL/GenBank/DDBJ databases">
        <title>Complete genome sequence and phylogenetic analysis of Limnochorda pilosa.</title>
        <authorList>
            <person name="Watanabe M."/>
            <person name="Kojima H."/>
            <person name="Fukui M."/>
        </authorList>
    </citation>
    <scope>NUCLEOTIDE SEQUENCE [LARGE SCALE GENOMIC DNA]</scope>
    <source>
        <strain evidence="13">HC45</strain>
    </source>
</reference>
<evidence type="ECO:0000313" key="12">
    <source>
        <dbReference type="EMBL" id="BAS29068.1"/>
    </source>
</evidence>
<dbReference type="KEGG" id="lpil:LIP_3251"/>
<keyword evidence="5 10" id="KW-0653">Protein transport</keyword>
<feature type="transmembrane region" description="Helical" evidence="10">
    <location>
        <begin position="209"/>
        <end position="228"/>
    </location>
</feature>
<dbReference type="InterPro" id="IPR026593">
    <property type="entry name" value="SecY"/>
</dbReference>